<dbReference type="InterPro" id="IPR014347">
    <property type="entry name" value="Tautomerase/MIF_sf"/>
</dbReference>
<dbReference type="Gene3D" id="3.30.429.10">
    <property type="entry name" value="Macrophage Migration Inhibitory Factor"/>
    <property type="match status" value="1"/>
</dbReference>
<dbReference type="AlphaFoldDB" id="A0AAU7KLN0"/>
<name>A0AAU7KLN0_9GAMM</name>
<dbReference type="Pfam" id="PF14552">
    <property type="entry name" value="Tautomerase_2"/>
    <property type="match status" value="1"/>
</dbReference>
<accession>A0AAU7KLN0</accession>
<dbReference type="PANTHER" id="PTHR38460:SF1">
    <property type="entry name" value="TAUTOMERASE YOLI-RELATED"/>
    <property type="match status" value="1"/>
</dbReference>
<evidence type="ECO:0000313" key="1">
    <source>
        <dbReference type="EMBL" id="XBO72329.1"/>
    </source>
</evidence>
<dbReference type="RefSeq" id="WP_348827794.1">
    <property type="nucleotide sequence ID" value="NZ_CP098827.1"/>
</dbReference>
<sequence>MPFVTINLVKGKSRDYVRAVAAQVNAAVIDTMGFPDDDRYQVINECEPENLQLQRRDSDRVMMHLVMRSGRPDADKKAFYARVVESLAENPGIPPHNVMITITENQDIDWSFRDGVAQFCET</sequence>
<gene>
    <name evidence="1" type="ORF">NFG58_06385</name>
</gene>
<organism evidence="1">
    <name type="scientific">Halomonas sp. RT37</name>
    <dbReference type="NCBI Taxonomy" id="2950872"/>
    <lineage>
        <taxon>Bacteria</taxon>
        <taxon>Pseudomonadati</taxon>
        <taxon>Pseudomonadota</taxon>
        <taxon>Gammaproteobacteria</taxon>
        <taxon>Oceanospirillales</taxon>
        <taxon>Halomonadaceae</taxon>
        <taxon>Halomonas</taxon>
    </lineage>
</organism>
<dbReference type="EMBL" id="CP098827">
    <property type="protein sequence ID" value="XBO72329.1"/>
    <property type="molecule type" value="Genomic_DNA"/>
</dbReference>
<dbReference type="PANTHER" id="PTHR38460">
    <property type="entry name" value="TAUTOMERASE YOLI-RELATED"/>
    <property type="match status" value="1"/>
</dbReference>
<dbReference type="InterPro" id="IPR037479">
    <property type="entry name" value="Tauto_MSAD"/>
</dbReference>
<dbReference type="SUPFAM" id="SSF55331">
    <property type="entry name" value="Tautomerase/MIF"/>
    <property type="match status" value="1"/>
</dbReference>
<reference evidence="1" key="1">
    <citation type="submission" date="2022-06" db="EMBL/GenBank/DDBJ databases">
        <title>A novel DMS-producing enzyme.</title>
        <authorList>
            <person name="Zhang Y."/>
        </authorList>
    </citation>
    <scope>NUCLEOTIDE SEQUENCE</scope>
    <source>
        <strain evidence="1">RT37</strain>
    </source>
</reference>
<protein>
    <submittedName>
        <fullName evidence="1">Tautomerase family protein</fullName>
    </submittedName>
</protein>
<proteinExistence type="predicted"/>